<dbReference type="Pfam" id="PF00281">
    <property type="entry name" value="Ribosomal_L5"/>
    <property type="match status" value="1"/>
</dbReference>
<dbReference type="AlphaFoldDB" id="A0A0C2HWH5"/>
<accession>A0A0C2HWH5</accession>
<keyword evidence="5" id="KW-0694">RNA-binding</keyword>
<dbReference type="PROSITE" id="PS00358">
    <property type="entry name" value="RIBOSOMAL_L5"/>
    <property type="match status" value="1"/>
</dbReference>
<evidence type="ECO:0000313" key="9">
    <source>
        <dbReference type="EMBL" id="KIH77132.1"/>
    </source>
</evidence>
<gene>
    <name evidence="5" type="primary">rplE</name>
    <name evidence="9" type="ORF">GFER_08920</name>
</gene>
<dbReference type="RefSeq" id="WP_040098481.1">
    <property type="nucleotide sequence ID" value="NZ_JWJD01000002.1"/>
</dbReference>
<evidence type="ECO:0000259" key="8">
    <source>
        <dbReference type="Pfam" id="PF00673"/>
    </source>
</evidence>
<evidence type="ECO:0000256" key="1">
    <source>
        <dbReference type="ARBA" id="ARBA00008553"/>
    </source>
</evidence>
<dbReference type="PANTHER" id="PTHR11994">
    <property type="entry name" value="60S RIBOSOMAL PROTEIN L11-RELATED"/>
    <property type="match status" value="1"/>
</dbReference>
<dbReference type="Pfam" id="PF00673">
    <property type="entry name" value="Ribosomal_L5_C"/>
    <property type="match status" value="1"/>
</dbReference>
<keyword evidence="10" id="KW-1185">Reference proteome</keyword>
<comment type="caution">
    <text evidence="9">The sequence shown here is derived from an EMBL/GenBank/DDBJ whole genome shotgun (WGS) entry which is preliminary data.</text>
</comment>
<dbReference type="GO" id="GO:0000049">
    <property type="term" value="F:tRNA binding"/>
    <property type="evidence" value="ECO:0007669"/>
    <property type="project" value="UniProtKB-UniRule"/>
</dbReference>
<keyword evidence="5" id="KW-0820">tRNA-binding</keyword>
<dbReference type="FunFam" id="3.30.1440.10:FF:000001">
    <property type="entry name" value="50S ribosomal protein L5"/>
    <property type="match status" value="1"/>
</dbReference>
<dbReference type="InterPro" id="IPR002132">
    <property type="entry name" value="Ribosomal_uL5"/>
</dbReference>
<dbReference type="NCBIfam" id="NF000585">
    <property type="entry name" value="PRK00010.1"/>
    <property type="match status" value="1"/>
</dbReference>
<reference evidence="9 10" key="1">
    <citation type="submission" date="2014-12" db="EMBL/GenBank/DDBJ databases">
        <title>Genomes of Geoalkalibacter ferrihydriticus and Geoalkalibacter subterraneus, two haloalkaliphilic metal-reducing members of the Geobacteraceae.</title>
        <authorList>
            <person name="Badalamenti J.P."/>
            <person name="Torres C.I."/>
            <person name="Krajmalnik-Brown R."/>
            <person name="Bond D.R."/>
        </authorList>
    </citation>
    <scope>NUCLEOTIDE SEQUENCE [LARGE SCALE GENOMIC DNA]</scope>
    <source>
        <strain evidence="9 10">DSM 17813</strain>
    </source>
</reference>
<evidence type="ECO:0000256" key="6">
    <source>
        <dbReference type="RuleBase" id="RU003930"/>
    </source>
</evidence>
<dbReference type="HAMAP" id="MF_01333_B">
    <property type="entry name" value="Ribosomal_uL5_B"/>
    <property type="match status" value="1"/>
</dbReference>
<feature type="domain" description="Large ribosomal subunit protein uL5 N-terminal" evidence="7">
    <location>
        <begin position="24"/>
        <end position="80"/>
    </location>
</feature>
<sequence length="179" mass="20230">MARLKELFSTEIAPKLMKEFQYRSVMEVPRVVKVVINMGLGEAIQNPKILESAVEELTRMAGQKAVITRAKNSIAGFKLREDMPIGCMVTLRREKAYEFLDRLINVALPRVRDFKGVSPKAFDGRGNYTLGIREQIIFPEIDIDKIAKVKGLNVTIVTTAPSDEEARQLLFAMGMPFRK</sequence>
<dbReference type="EMBL" id="JWJD01000002">
    <property type="protein sequence ID" value="KIH77132.1"/>
    <property type="molecule type" value="Genomic_DNA"/>
</dbReference>
<name>A0A0C2HWH5_9BACT</name>
<organism evidence="9 10">
    <name type="scientific">Geoalkalibacter ferrihydriticus DSM 17813</name>
    <dbReference type="NCBI Taxonomy" id="1121915"/>
    <lineage>
        <taxon>Bacteria</taxon>
        <taxon>Pseudomonadati</taxon>
        <taxon>Thermodesulfobacteriota</taxon>
        <taxon>Desulfuromonadia</taxon>
        <taxon>Desulfuromonadales</taxon>
        <taxon>Geoalkalibacteraceae</taxon>
        <taxon>Geoalkalibacter</taxon>
    </lineage>
</organism>
<evidence type="ECO:0000256" key="4">
    <source>
        <dbReference type="ARBA" id="ARBA00035245"/>
    </source>
</evidence>
<protein>
    <recommendedName>
        <fullName evidence="4 5">Large ribosomal subunit protein uL5</fullName>
    </recommendedName>
</protein>
<feature type="domain" description="Large ribosomal subunit protein uL5 C-terminal" evidence="8">
    <location>
        <begin position="84"/>
        <end position="177"/>
    </location>
</feature>
<dbReference type="GO" id="GO:0005840">
    <property type="term" value="C:ribosome"/>
    <property type="evidence" value="ECO:0007669"/>
    <property type="project" value="UniProtKB-KW"/>
</dbReference>
<comment type="similarity">
    <text evidence="1 5 6">Belongs to the universal ribosomal protein uL5 family.</text>
</comment>
<dbReference type="Proteomes" id="UP000035068">
    <property type="component" value="Unassembled WGS sequence"/>
</dbReference>
<dbReference type="InterPro" id="IPR020929">
    <property type="entry name" value="Ribosomal_uL5_CS"/>
</dbReference>
<dbReference type="GO" id="GO:1990904">
    <property type="term" value="C:ribonucleoprotein complex"/>
    <property type="evidence" value="ECO:0007669"/>
    <property type="project" value="UniProtKB-KW"/>
</dbReference>
<dbReference type="InterPro" id="IPR020930">
    <property type="entry name" value="Ribosomal_uL5_bac-type"/>
</dbReference>
<evidence type="ECO:0000256" key="2">
    <source>
        <dbReference type="ARBA" id="ARBA00022980"/>
    </source>
</evidence>
<keyword evidence="3 5" id="KW-0687">Ribonucleoprotein</keyword>
<evidence type="ECO:0000259" key="7">
    <source>
        <dbReference type="Pfam" id="PF00281"/>
    </source>
</evidence>
<dbReference type="GO" id="GO:0006412">
    <property type="term" value="P:translation"/>
    <property type="evidence" value="ECO:0007669"/>
    <property type="project" value="UniProtKB-UniRule"/>
</dbReference>
<proteinExistence type="inferred from homology"/>
<keyword evidence="2 5" id="KW-0689">Ribosomal protein</keyword>
<keyword evidence="5" id="KW-0699">rRNA-binding</keyword>
<comment type="subunit">
    <text evidence="5">Part of the 50S ribosomal subunit; part of the 5S rRNA/L5/L18/L25 subcomplex. Contacts the 5S rRNA and the P site tRNA. Forms a bridge to the 30S subunit in the 70S ribosome.</text>
</comment>
<dbReference type="GO" id="GO:0019843">
    <property type="term" value="F:rRNA binding"/>
    <property type="evidence" value="ECO:0007669"/>
    <property type="project" value="UniProtKB-UniRule"/>
</dbReference>
<evidence type="ECO:0000256" key="3">
    <source>
        <dbReference type="ARBA" id="ARBA00023274"/>
    </source>
</evidence>
<evidence type="ECO:0000256" key="5">
    <source>
        <dbReference type="HAMAP-Rule" id="MF_01333"/>
    </source>
</evidence>
<dbReference type="GO" id="GO:0003735">
    <property type="term" value="F:structural constituent of ribosome"/>
    <property type="evidence" value="ECO:0007669"/>
    <property type="project" value="InterPro"/>
</dbReference>
<dbReference type="PIRSF" id="PIRSF002161">
    <property type="entry name" value="Ribosomal_L5"/>
    <property type="match status" value="1"/>
</dbReference>
<dbReference type="InterPro" id="IPR031310">
    <property type="entry name" value="Ribosomal_uL5_N"/>
</dbReference>
<dbReference type="SUPFAM" id="SSF55282">
    <property type="entry name" value="RL5-like"/>
    <property type="match status" value="1"/>
</dbReference>
<dbReference type="Gene3D" id="3.30.1440.10">
    <property type="match status" value="1"/>
</dbReference>
<comment type="function">
    <text evidence="5">This is 1 of the proteins that bind and probably mediate the attachment of the 5S RNA into the large ribosomal subunit, where it forms part of the central protuberance. In the 70S ribosome it contacts protein S13 of the 30S subunit (bridge B1b), connecting the 2 subunits; this bridge is implicated in subunit movement. Contacts the P site tRNA; the 5S rRNA and some of its associated proteins might help stabilize positioning of ribosome-bound tRNAs.</text>
</comment>
<dbReference type="InterPro" id="IPR031309">
    <property type="entry name" value="Ribosomal_uL5_C"/>
</dbReference>
<dbReference type="InterPro" id="IPR022803">
    <property type="entry name" value="Ribosomal_uL5_dom_sf"/>
</dbReference>
<evidence type="ECO:0000313" key="10">
    <source>
        <dbReference type="Proteomes" id="UP000035068"/>
    </source>
</evidence>